<dbReference type="Proteomes" id="UP000646827">
    <property type="component" value="Unassembled WGS sequence"/>
</dbReference>
<dbReference type="AlphaFoldDB" id="A0A8H7VB09"/>
<name>A0A8H7VB09_9FUNG</name>
<feature type="region of interest" description="Disordered" evidence="1">
    <location>
        <begin position="199"/>
        <end position="243"/>
    </location>
</feature>
<dbReference type="EMBL" id="JAEPRB010000782">
    <property type="protein sequence ID" value="KAG2212137.1"/>
    <property type="molecule type" value="Genomic_DNA"/>
</dbReference>
<protein>
    <submittedName>
        <fullName evidence="2">Uncharacterized protein</fullName>
    </submittedName>
</protein>
<evidence type="ECO:0000313" key="2">
    <source>
        <dbReference type="EMBL" id="KAG2212137.1"/>
    </source>
</evidence>
<reference evidence="2 3" key="1">
    <citation type="submission" date="2020-12" db="EMBL/GenBank/DDBJ databases">
        <title>Metabolic potential, ecology and presence of endohyphal bacteria is reflected in genomic diversity of Mucoromycotina.</title>
        <authorList>
            <person name="Muszewska A."/>
            <person name="Okrasinska A."/>
            <person name="Steczkiewicz K."/>
            <person name="Drgas O."/>
            <person name="Orlowska M."/>
            <person name="Perlinska-Lenart U."/>
            <person name="Aleksandrzak-Piekarczyk T."/>
            <person name="Szatraj K."/>
            <person name="Zielenkiewicz U."/>
            <person name="Pilsyk S."/>
            <person name="Malc E."/>
            <person name="Mieczkowski P."/>
            <person name="Kruszewska J.S."/>
            <person name="Biernat P."/>
            <person name="Pawlowska J."/>
        </authorList>
    </citation>
    <scope>NUCLEOTIDE SEQUENCE [LARGE SCALE GENOMIC DNA]</scope>
    <source>
        <strain evidence="2 3">CBS 142.35</strain>
    </source>
</reference>
<feature type="region of interest" description="Disordered" evidence="1">
    <location>
        <begin position="1"/>
        <end position="20"/>
    </location>
</feature>
<gene>
    <name evidence="2" type="ORF">INT45_010987</name>
</gene>
<comment type="caution">
    <text evidence="2">The sequence shown here is derived from an EMBL/GenBank/DDBJ whole genome shotgun (WGS) entry which is preliminary data.</text>
</comment>
<dbReference type="OrthoDB" id="2281765at2759"/>
<evidence type="ECO:0000256" key="1">
    <source>
        <dbReference type="SAM" id="MobiDB-lite"/>
    </source>
</evidence>
<feature type="compositionally biased region" description="Low complexity" evidence="1">
    <location>
        <begin position="203"/>
        <end position="215"/>
    </location>
</feature>
<keyword evidence="3" id="KW-1185">Reference proteome</keyword>
<evidence type="ECO:0000313" key="3">
    <source>
        <dbReference type="Proteomes" id="UP000646827"/>
    </source>
</evidence>
<organism evidence="2 3">
    <name type="scientific">Circinella minor</name>
    <dbReference type="NCBI Taxonomy" id="1195481"/>
    <lineage>
        <taxon>Eukaryota</taxon>
        <taxon>Fungi</taxon>
        <taxon>Fungi incertae sedis</taxon>
        <taxon>Mucoromycota</taxon>
        <taxon>Mucoromycotina</taxon>
        <taxon>Mucoromycetes</taxon>
        <taxon>Mucorales</taxon>
        <taxon>Lichtheimiaceae</taxon>
        <taxon>Circinella</taxon>
    </lineage>
</organism>
<feature type="region of interest" description="Disordered" evidence="1">
    <location>
        <begin position="30"/>
        <end position="51"/>
    </location>
</feature>
<accession>A0A8H7VB09</accession>
<proteinExistence type="predicted"/>
<feature type="compositionally biased region" description="Polar residues" evidence="1">
    <location>
        <begin position="225"/>
        <end position="243"/>
    </location>
</feature>
<sequence length="243" mass="27275">MPAVEQRISTQVQQQKQQKQQQQNVLAKKLTYTSVTNKNNNKNNNKTRKTPTKIIKAPTVGMVAWAGHSFQPIDPSIPIRYNFVYLSSPYLPSEVRKRLRILVVAQARVLDIHFPTKGVVGLLIPNSFQTKLESAFAKGGIKLIPQAYLGHVIIHYFSSDDYSGQHKLTPTMLAEYQKHRPTPIRQRRELTPTEVAVTFLTSTPPTKNNATNNNNKGDDDIDMDVSSSTKSDTPTEPPVVNNN</sequence>
<feature type="compositionally biased region" description="Low complexity" evidence="1">
    <location>
        <begin position="11"/>
        <end position="20"/>
    </location>
</feature>